<dbReference type="InterPro" id="IPR006685">
    <property type="entry name" value="MscS_channel_2nd"/>
</dbReference>
<proteinExistence type="inferred from homology"/>
<dbReference type="EMBL" id="JACRSU010000001">
    <property type="protein sequence ID" value="MBC8539656.1"/>
    <property type="molecule type" value="Genomic_DNA"/>
</dbReference>
<evidence type="ECO:0000256" key="5">
    <source>
        <dbReference type="ARBA" id="ARBA00022989"/>
    </source>
</evidence>
<keyword evidence="11" id="KW-1185">Reference proteome</keyword>
<gene>
    <name evidence="10" type="ORF">H8698_01545</name>
</gene>
<name>A0A926DK02_9FIRM</name>
<dbReference type="Gene3D" id="2.30.30.60">
    <property type="match status" value="1"/>
</dbReference>
<evidence type="ECO:0000259" key="9">
    <source>
        <dbReference type="Pfam" id="PF21082"/>
    </source>
</evidence>
<dbReference type="InterPro" id="IPR045275">
    <property type="entry name" value="MscS_archaea/bacteria_type"/>
</dbReference>
<evidence type="ECO:0000256" key="4">
    <source>
        <dbReference type="ARBA" id="ARBA00022692"/>
    </source>
</evidence>
<evidence type="ECO:0000256" key="1">
    <source>
        <dbReference type="ARBA" id="ARBA00004651"/>
    </source>
</evidence>
<dbReference type="RefSeq" id="WP_249310872.1">
    <property type="nucleotide sequence ID" value="NZ_JACRSU010000001.1"/>
</dbReference>
<dbReference type="PANTHER" id="PTHR30221:SF1">
    <property type="entry name" value="SMALL-CONDUCTANCE MECHANOSENSITIVE CHANNEL"/>
    <property type="match status" value="1"/>
</dbReference>
<keyword evidence="6 7" id="KW-0472">Membrane</keyword>
<dbReference type="PANTHER" id="PTHR30221">
    <property type="entry name" value="SMALL-CONDUCTANCE MECHANOSENSITIVE CHANNEL"/>
    <property type="match status" value="1"/>
</dbReference>
<dbReference type="InterPro" id="IPR010920">
    <property type="entry name" value="LSM_dom_sf"/>
</dbReference>
<dbReference type="InterPro" id="IPR049278">
    <property type="entry name" value="MS_channel_C"/>
</dbReference>
<dbReference type="Gene3D" id="1.10.287.1260">
    <property type="match status" value="1"/>
</dbReference>
<feature type="domain" description="Mechanosensitive ion channel MscS" evidence="8">
    <location>
        <begin position="107"/>
        <end position="172"/>
    </location>
</feature>
<sequence length="272" mass="29581">MDKQMLSDLLARFVSFCASTGLKLLGAGLVLVIGFKLVRMFIKFLKKSRGMSKMDGGVKTFTINFIHVSLKILLIVTAASIVGFPTASVVTVVGSAGVAIGLALQGSLSNIAGGLILLIFKPFNVGDFISVEGESGTVTEIGMFYTKITTADNRRVIFPNGTVSNEKMVNVSANKTRRADFLFSVSYNSDLDKVKEILNAVVNDCEFILDDPAPMIYLSDQADSALVFSVNVWCECDKFLNVKSDLTERVKKAFDANGIQIPYPQLDVHLEK</sequence>
<dbReference type="AlphaFoldDB" id="A0A926DK02"/>
<dbReference type="InterPro" id="IPR011066">
    <property type="entry name" value="MscS_channel_C_sf"/>
</dbReference>
<comment type="similarity">
    <text evidence="2">Belongs to the MscS (TC 1.A.23) family.</text>
</comment>
<evidence type="ECO:0000256" key="3">
    <source>
        <dbReference type="ARBA" id="ARBA00022475"/>
    </source>
</evidence>
<dbReference type="SUPFAM" id="SSF82861">
    <property type="entry name" value="Mechanosensitive channel protein MscS (YggB), transmembrane region"/>
    <property type="match status" value="1"/>
</dbReference>
<keyword evidence="3" id="KW-1003">Cell membrane</keyword>
<dbReference type="Pfam" id="PF00924">
    <property type="entry name" value="MS_channel_2nd"/>
    <property type="match status" value="1"/>
</dbReference>
<evidence type="ECO:0000256" key="6">
    <source>
        <dbReference type="ARBA" id="ARBA00023136"/>
    </source>
</evidence>
<organism evidence="10 11">
    <name type="scientific">Congzhengia minquanensis</name>
    <dbReference type="NCBI Taxonomy" id="2763657"/>
    <lineage>
        <taxon>Bacteria</taxon>
        <taxon>Bacillati</taxon>
        <taxon>Bacillota</taxon>
        <taxon>Clostridia</taxon>
        <taxon>Eubacteriales</taxon>
        <taxon>Oscillospiraceae</taxon>
        <taxon>Congzhengia</taxon>
    </lineage>
</organism>
<feature type="transmembrane region" description="Helical" evidence="7">
    <location>
        <begin position="96"/>
        <end position="120"/>
    </location>
</feature>
<dbReference type="GO" id="GO:0005886">
    <property type="term" value="C:plasma membrane"/>
    <property type="evidence" value="ECO:0007669"/>
    <property type="project" value="UniProtKB-SubCell"/>
</dbReference>
<evidence type="ECO:0000259" key="8">
    <source>
        <dbReference type="Pfam" id="PF00924"/>
    </source>
</evidence>
<feature type="transmembrane region" description="Helical" evidence="7">
    <location>
        <begin position="63"/>
        <end position="84"/>
    </location>
</feature>
<comment type="subcellular location">
    <subcellularLocation>
        <location evidence="1">Cell membrane</location>
        <topology evidence="1">Multi-pass membrane protein</topology>
    </subcellularLocation>
</comment>
<protein>
    <submittedName>
        <fullName evidence="10">Mechanosensitive ion channel</fullName>
    </submittedName>
</protein>
<evidence type="ECO:0000313" key="11">
    <source>
        <dbReference type="Proteomes" id="UP000611762"/>
    </source>
</evidence>
<dbReference type="InterPro" id="IPR011014">
    <property type="entry name" value="MscS_channel_TM-2"/>
</dbReference>
<dbReference type="SUPFAM" id="SSF50182">
    <property type="entry name" value="Sm-like ribonucleoproteins"/>
    <property type="match status" value="1"/>
</dbReference>
<evidence type="ECO:0000313" key="10">
    <source>
        <dbReference type="EMBL" id="MBC8539656.1"/>
    </source>
</evidence>
<feature type="transmembrane region" description="Helical" evidence="7">
    <location>
        <begin position="20"/>
        <end position="42"/>
    </location>
</feature>
<evidence type="ECO:0000256" key="7">
    <source>
        <dbReference type="SAM" id="Phobius"/>
    </source>
</evidence>
<dbReference type="SUPFAM" id="SSF82689">
    <property type="entry name" value="Mechanosensitive channel protein MscS (YggB), C-terminal domain"/>
    <property type="match status" value="1"/>
</dbReference>
<dbReference type="Gene3D" id="3.30.70.100">
    <property type="match status" value="1"/>
</dbReference>
<accession>A0A926DK02</accession>
<keyword evidence="5 7" id="KW-1133">Transmembrane helix</keyword>
<reference evidence="10" key="1">
    <citation type="submission" date="2020-08" db="EMBL/GenBank/DDBJ databases">
        <title>Genome public.</title>
        <authorList>
            <person name="Liu C."/>
            <person name="Sun Q."/>
        </authorList>
    </citation>
    <scope>NUCLEOTIDE SEQUENCE</scope>
    <source>
        <strain evidence="10">H8</strain>
    </source>
</reference>
<dbReference type="GO" id="GO:0008381">
    <property type="term" value="F:mechanosensitive monoatomic ion channel activity"/>
    <property type="evidence" value="ECO:0007669"/>
    <property type="project" value="InterPro"/>
</dbReference>
<keyword evidence="4 7" id="KW-0812">Transmembrane</keyword>
<dbReference type="InterPro" id="IPR023408">
    <property type="entry name" value="MscS_beta-dom_sf"/>
</dbReference>
<evidence type="ECO:0000256" key="2">
    <source>
        <dbReference type="ARBA" id="ARBA00008017"/>
    </source>
</evidence>
<dbReference type="Proteomes" id="UP000611762">
    <property type="component" value="Unassembled WGS sequence"/>
</dbReference>
<dbReference type="Pfam" id="PF21082">
    <property type="entry name" value="MS_channel_3rd"/>
    <property type="match status" value="1"/>
</dbReference>
<feature type="domain" description="Mechanosensitive ion channel MscS C-terminal" evidence="9">
    <location>
        <begin position="182"/>
        <end position="261"/>
    </location>
</feature>
<comment type="caution">
    <text evidence="10">The sequence shown here is derived from an EMBL/GenBank/DDBJ whole genome shotgun (WGS) entry which is preliminary data.</text>
</comment>